<dbReference type="PANTHER" id="PTHR21292">
    <property type="entry name" value="EXOCYST COMPLEX COMPONENT SEC6-RELATED"/>
    <property type="match status" value="1"/>
</dbReference>
<sequence length="790" mass="89451">MSTQSASAAISEVLRQPDDLLKLAAYRKKLLKEKSALDAKLASGVKAQLDATRDALLKLQASRAAVGMIREEMMVVEKLKGEGGEGEAFDRITRVSTIHRNFAQTTKMVQNLRSMSDKVANIHALLQSDMSHPLGPAGPSPNLLIIHFQLQQLEAFRNETLHQAKKGGAEERETLVNWFERLDKVGIEFEAWLWEIAGNVVELVRKGNGGTVVRLLKVVEFEGTEDQKAVAMRLVRRVANSDAASKFKSMQANARVIKNYRHKLLDAIKGSIKTAFQSHAEEYAQDPLGFIETLGWIYKDIIRIKDDVDPLFPEDYEIVPTMVKAYHRTLNETIVKLVTNAPEAKVLLDLHAWIKEYRVSMKELDVPAAWLQPPLLDGKSQDLIEDYVKLIVSKLDEWTQNLMREETAKFSFRMNPPDQADDGQLGMEGVVDFFQLVNQQCDLALDSNQGAVLARVVTECANVMRRAQGEWLAAVSQEVKAQVENKPEEVPGGLVEYVIALANDQLKSADHVESLSARLEPLVSEKYKAVISTKLNEAIDGYLDVAKKCTTSLVQFVFNDVRTATKNLITPAWYNEPLMTQIIETMRDYMGDYQTQLNPSIFDILIEDLLDSFLIVYLTALRRAPARVLRMPMAIDRVREDVSASFDFFSTYKKPEDLEVNFEVMDQVLSMLGASSQMVFMDYWTFAKRHGPQLAFVEALIRARDDFDRPMVGEIMETLRRKVKEEGIVDPEEPTIMNKVQVTQGSMLDKLQQLPNLSNLQNLAGTYRERIQDYGGQIREYRERLQDRLG</sequence>
<dbReference type="FunFam" id="1.10.357.50:FF:000006">
    <property type="entry name" value="Exocyst complex component sec6"/>
    <property type="match status" value="1"/>
</dbReference>
<dbReference type="PANTHER" id="PTHR21292:SF1">
    <property type="entry name" value="EXOCYST COMPLEX COMPONENT 3"/>
    <property type="match status" value="1"/>
</dbReference>
<dbReference type="AlphaFoldDB" id="A0AA38H828"/>
<evidence type="ECO:0000256" key="3">
    <source>
        <dbReference type="ARBA" id="ARBA00022483"/>
    </source>
</evidence>
<protein>
    <submittedName>
        <fullName evidence="4">Vesicle fusion-related protein</fullName>
    </submittedName>
</protein>
<evidence type="ECO:0000256" key="1">
    <source>
        <dbReference type="ARBA" id="ARBA00009447"/>
    </source>
</evidence>
<gene>
    <name evidence="4" type="ORF">MKK02DRAFT_26187</name>
</gene>
<keyword evidence="5" id="KW-1185">Reference proteome</keyword>
<evidence type="ECO:0000313" key="5">
    <source>
        <dbReference type="Proteomes" id="UP001164286"/>
    </source>
</evidence>
<keyword evidence="2" id="KW-0813">Transport</keyword>
<dbReference type="Pfam" id="PF06046">
    <property type="entry name" value="Sec6"/>
    <property type="match status" value="1"/>
</dbReference>
<organism evidence="4 5">
    <name type="scientific">Dioszegia hungarica</name>
    <dbReference type="NCBI Taxonomy" id="4972"/>
    <lineage>
        <taxon>Eukaryota</taxon>
        <taxon>Fungi</taxon>
        <taxon>Dikarya</taxon>
        <taxon>Basidiomycota</taxon>
        <taxon>Agaricomycotina</taxon>
        <taxon>Tremellomycetes</taxon>
        <taxon>Tremellales</taxon>
        <taxon>Bulleribasidiaceae</taxon>
        <taxon>Dioszegia</taxon>
    </lineage>
</organism>
<dbReference type="GO" id="GO:0000145">
    <property type="term" value="C:exocyst"/>
    <property type="evidence" value="ECO:0007669"/>
    <property type="project" value="InterPro"/>
</dbReference>
<dbReference type="InterPro" id="IPR010326">
    <property type="entry name" value="EXOC3/Sec6"/>
</dbReference>
<dbReference type="RefSeq" id="XP_052945770.1">
    <property type="nucleotide sequence ID" value="XM_053087152.1"/>
</dbReference>
<dbReference type="GO" id="GO:0000149">
    <property type="term" value="F:SNARE binding"/>
    <property type="evidence" value="ECO:0007669"/>
    <property type="project" value="TreeGrafter"/>
</dbReference>
<dbReference type="GO" id="GO:0051601">
    <property type="term" value="P:exocyst localization"/>
    <property type="evidence" value="ECO:0007669"/>
    <property type="project" value="TreeGrafter"/>
</dbReference>
<dbReference type="GO" id="GO:0006887">
    <property type="term" value="P:exocytosis"/>
    <property type="evidence" value="ECO:0007669"/>
    <property type="project" value="UniProtKB-KW"/>
</dbReference>
<name>A0AA38H828_9TREE</name>
<comment type="similarity">
    <text evidence="1">Belongs to the SEC6 family.</text>
</comment>
<evidence type="ECO:0000256" key="2">
    <source>
        <dbReference type="ARBA" id="ARBA00022448"/>
    </source>
</evidence>
<dbReference type="GeneID" id="77726353"/>
<dbReference type="InterPro" id="IPR042532">
    <property type="entry name" value="EXOC3/Sec6_C"/>
</dbReference>
<dbReference type="Gene3D" id="1.10.357.70">
    <property type="entry name" value="Exocyst complex component Sec6, C-terminal domain"/>
    <property type="match status" value="1"/>
</dbReference>
<keyword evidence="3" id="KW-0268">Exocytosis</keyword>
<dbReference type="Gene3D" id="1.10.357.50">
    <property type="match status" value="1"/>
</dbReference>
<dbReference type="EMBL" id="JAKWFO010000005">
    <property type="protein sequence ID" value="KAI9635993.1"/>
    <property type="molecule type" value="Genomic_DNA"/>
</dbReference>
<comment type="caution">
    <text evidence="4">The sequence shown here is derived from an EMBL/GenBank/DDBJ whole genome shotgun (WGS) entry which is preliminary data.</text>
</comment>
<proteinExistence type="inferred from homology"/>
<dbReference type="Proteomes" id="UP001164286">
    <property type="component" value="Unassembled WGS sequence"/>
</dbReference>
<accession>A0AA38H828</accession>
<reference evidence="4" key="1">
    <citation type="journal article" date="2022" name="G3 (Bethesda)">
        <title>High quality genome of the basidiomycete yeast Dioszegia hungarica PDD-24b-2 isolated from cloud water.</title>
        <authorList>
            <person name="Jarrige D."/>
            <person name="Haridas S."/>
            <person name="Bleykasten-Grosshans C."/>
            <person name="Joly M."/>
            <person name="Nadalig T."/>
            <person name="Sancelme M."/>
            <person name="Vuilleumier S."/>
            <person name="Grigoriev I.V."/>
            <person name="Amato P."/>
            <person name="Bringel F."/>
        </authorList>
    </citation>
    <scope>NUCLEOTIDE SEQUENCE</scope>
    <source>
        <strain evidence="4">PDD-24b-2</strain>
    </source>
</reference>
<evidence type="ECO:0000313" key="4">
    <source>
        <dbReference type="EMBL" id="KAI9635993.1"/>
    </source>
</evidence>